<dbReference type="AlphaFoldDB" id="E1ZPK1"/>
<dbReference type="KEGG" id="cvr:CHLNCDRAFT_139155"/>
<feature type="signal peptide" evidence="2">
    <location>
        <begin position="1"/>
        <end position="45"/>
    </location>
</feature>
<dbReference type="OrthoDB" id="520872at2759"/>
<feature type="region of interest" description="Disordered" evidence="1">
    <location>
        <begin position="51"/>
        <end position="86"/>
    </location>
</feature>
<evidence type="ECO:0000313" key="3">
    <source>
        <dbReference type="EMBL" id="EFN52255.1"/>
    </source>
</evidence>
<evidence type="ECO:0000256" key="2">
    <source>
        <dbReference type="SAM" id="SignalP"/>
    </source>
</evidence>
<accession>E1ZPK1</accession>
<dbReference type="GeneID" id="17351722"/>
<reference evidence="3 4" key="1">
    <citation type="journal article" date="2010" name="Plant Cell">
        <title>The Chlorella variabilis NC64A genome reveals adaptation to photosymbiosis, coevolution with viruses, and cryptic sex.</title>
        <authorList>
            <person name="Blanc G."/>
            <person name="Duncan G."/>
            <person name="Agarkova I."/>
            <person name="Borodovsky M."/>
            <person name="Gurnon J."/>
            <person name="Kuo A."/>
            <person name="Lindquist E."/>
            <person name="Lucas S."/>
            <person name="Pangilinan J."/>
            <person name="Polle J."/>
            <person name="Salamov A."/>
            <person name="Terry A."/>
            <person name="Yamada T."/>
            <person name="Dunigan D.D."/>
            <person name="Grigoriev I.V."/>
            <person name="Claverie J.M."/>
            <person name="Van Etten J.L."/>
        </authorList>
    </citation>
    <scope>NUCLEOTIDE SEQUENCE [LARGE SCALE GENOMIC DNA]</scope>
    <source>
        <strain evidence="3 4">NC64A</strain>
    </source>
</reference>
<dbReference type="EMBL" id="GL433857">
    <property type="protein sequence ID" value="EFN52255.1"/>
    <property type="molecule type" value="Genomic_DNA"/>
</dbReference>
<evidence type="ECO:0000256" key="1">
    <source>
        <dbReference type="SAM" id="MobiDB-lite"/>
    </source>
</evidence>
<dbReference type="InParanoid" id="E1ZPK1"/>
<keyword evidence="4" id="KW-1185">Reference proteome</keyword>
<sequence length="365" mass="38353">MVVAGEACPASAPHKPPGAASRAALLMLNLSAMVLLSARWWAGVGSSPGGTTPAALQPHAAPSAAPPSPAPFGGGQREGSALGMAEQAPAAANHTIAIHQLLAGLALPHKLAGTANSMAAVHAAYLDLAARFLPPHFIYSHLNDAATTERVCGLLLANGTRVALVGNGPLSELDRAAIDAAPTVVRFNLMDNVRAGERTTVWGINDVVHAAVYLKRRKWAPGAGTVLLFCNTRIEAAQLKGHMAAAEQQLGACGPRAAFVRNNWDIPFTQRVGELLNLRGTKVTVGFRTLNLVLHCLPPEGRVDLFGFSFTVRPDTFMRGIHNGGMEAAVVRLAQHLLPDRLSIHETPCAAFRSCPGLPPEEAVR</sequence>
<keyword evidence="2" id="KW-0732">Signal</keyword>
<protein>
    <submittedName>
        <fullName evidence="3">Expressed protein</fullName>
    </submittedName>
</protein>
<name>E1ZPK1_CHLVA</name>
<dbReference type="Proteomes" id="UP000008141">
    <property type="component" value="Unassembled WGS sequence"/>
</dbReference>
<feature type="chain" id="PRO_5003156534" evidence="2">
    <location>
        <begin position="46"/>
        <end position="365"/>
    </location>
</feature>
<dbReference type="RefSeq" id="XP_005844357.1">
    <property type="nucleotide sequence ID" value="XM_005844295.1"/>
</dbReference>
<organism evidence="4">
    <name type="scientific">Chlorella variabilis</name>
    <name type="common">Green alga</name>
    <dbReference type="NCBI Taxonomy" id="554065"/>
    <lineage>
        <taxon>Eukaryota</taxon>
        <taxon>Viridiplantae</taxon>
        <taxon>Chlorophyta</taxon>
        <taxon>core chlorophytes</taxon>
        <taxon>Trebouxiophyceae</taxon>
        <taxon>Chlorellales</taxon>
        <taxon>Chlorellaceae</taxon>
        <taxon>Chlorella clade</taxon>
        <taxon>Chlorella</taxon>
    </lineage>
</organism>
<gene>
    <name evidence="3" type="ORF">CHLNCDRAFT_139155</name>
</gene>
<feature type="compositionally biased region" description="Low complexity" evidence="1">
    <location>
        <begin position="53"/>
        <end position="63"/>
    </location>
</feature>
<evidence type="ECO:0000313" key="4">
    <source>
        <dbReference type="Proteomes" id="UP000008141"/>
    </source>
</evidence>
<proteinExistence type="predicted"/>